<evidence type="ECO:0008006" key="4">
    <source>
        <dbReference type="Google" id="ProtNLM"/>
    </source>
</evidence>
<feature type="region of interest" description="Disordered" evidence="1">
    <location>
        <begin position="183"/>
        <end position="251"/>
    </location>
</feature>
<reference evidence="2 3" key="1">
    <citation type="submission" date="2024-08" db="EMBL/GenBank/DDBJ databases">
        <authorList>
            <person name="Cucini C."/>
            <person name="Frati F."/>
        </authorList>
    </citation>
    <scope>NUCLEOTIDE SEQUENCE [LARGE SCALE GENOMIC DNA]</scope>
</reference>
<comment type="caution">
    <text evidence="2">The sequence shown here is derived from an EMBL/GenBank/DDBJ whole genome shotgun (WGS) entry which is preliminary data.</text>
</comment>
<feature type="region of interest" description="Disordered" evidence="1">
    <location>
        <begin position="285"/>
        <end position="318"/>
    </location>
</feature>
<keyword evidence="3" id="KW-1185">Reference proteome</keyword>
<dbReference type="SUPFAM" id="SSF57756">
    <property type="entry name" value="Retrovirus zinc finger-like domains"/>
    <property type="match status" value="1"/>
</dbReference>
<organism evidence="2 3">
    <name type="scientific">Orchesella dallaii</name>
    <dbReference type="NCBI Taxonomy" id="48710"/>
    <lineage>
        <taxon>Eukaryota</taxon>
        <taxon>Metazoa</taxon>
        <taxon>Ecdysozoa</taxon>
        <taxon>Arthropoda</taxon>
        <taxon>Hexapoda</taxon>
        <taxon>Collembola</taxon>
        <taxon>Entomobryomorpha</taxon>
        <taxon>Entomobryoidea</taxon>
        <taxon>Orchesellidae</taxon>
        <taxon>Orchesellinae</taxon>
        <taxon>Orchesella</taxon>
    </lineage>
</organism>
<feature type="compositionally biased region" description="Polar residues" evidence="1">
    <location>
        <begin position="308"/>
        <end position="318"/>
    </location>
</feature>
<dbReference type="EMBL" id="CAXLJM020000058">
    <property type="protein sequence ID" value="CAL8119336.1"/>
    <property type="molecule type" value="Genomic_DNA"/>
</dbReference>
<evidence type="ECO:0000256" key="1">
    <source>
        <dbReference type="SAM" id="MobiDB-lite"/>
    </source>
</evidence>
<feature type="compositionally biased region" description="Basic and acidic residues" evidence="1">
    <location>
        <begin position="183"/>
        <end position="194"/>
    </location>
</feature>
<proteinExistence type="predicted"/>
<evidence type="ECO:0000313" key="3">
    <source>
        <dbReference type="Proteomes" id="UP001642540"/>
    </source>
</evidence>
<accession>A0ABP1R5V2</accession>
<gene>
    <name evidence="2" type="ORF">ODALV1_LOCUS18505</name>
</gene>
<evidence type="ECO:0000313" key="2">
    <source>
        <dbReference type="EMBL" id="CAL8119336.1"/>
    </source>
</evidence>
<name>A0ABP1R5V2_9HEXA</name>
<sequence>MTDQAMKLTLPMAFKDAEATQWFLLNSDVLENAALNFQQVCDQFLADAPMNDGNRRTMHDILKERPKENEISSSSLLRIQFMAGEEWNTMTEEAIVDSLMDSLPDRVADYIDSQGRPPTFKGLKRLVKAYEGKRDSRFSTDHGSQIKREASVNALNLKSENKDELQTLVQRLYREVSELRLENAERKEKEEETALVRMTQSPARPQGPSDNVRPQFMERRQQQNPQPLAQKPDQREYRSFQSRGGYARQDRQPNRDIICHYCNYPGHIERYCRRRLGDNQTHLQNERAGWQQRGGRQWTPSRRGPPLQFTNQRQHPEN</sequence>
<dbReference type="InterPro" id="IPR036875">
    <property type="entry name" value="Znf_CCHC_sf"/>
</dbReference>
<dbReference type="Proteomes" id="UP001642540">
    <property type="component" value="Unassembled WGS sequence"/>
</dbReference>
<protein>
    <recommendedName>
        <fullName evidence="4">CCHC-type domain-containing protein</fullName>
    </recommendedName>
</protein>